<dbReference type="InterPro" id="IPR038084">
    <property type="entry name" value="PduO/GlcC-like_sf"/>
</dbReference>
<dbReference type="STRING" id="1267766.WYH_03081"/>
<dbReference type="EMBL" id="CP011452">
    <property type="protein sequence ID" value="AKH44101.1"/>
    <property type="molecule type" value="Genomic_DNA"/>
</dbReference>
<sequence>MHRLTLAQANAMIEAAFAKGAEMGLKPLTATIHDPGGHLIACQRQDNASTLRVRLAAGKAAGALALGVSSRTVGEMALDRPHFIASIDSMDFGGMVPAAGGVIVLDEAGVIVGAIGVTGDTSDNDEACALAAIAAVGLRPAN</sequence>
<dbReference type="SUPFAM" id="SSF143744">
    <property type="entry name" value="GlcG-like"/>
    <property type="match status" value="1"/>
</dbReference>
<protein>
    <submittedName>
        <fullName evidence="1">Uncharacterized protein</fullName>
    </submittedName>
</protein>
<dbReference type="InterPro" id="IPR052517">
    <property type="entry name" value="GlcG_carb_metab_protein"/>
</dbReference>
<dbReference type="KEGG" id="aay:WYH_03081"/>
<accession>A0A0F7KXY1</accession>
<dbReference type="Proteomes" id="UP000034392">
    <property type="component" value="Chromosome"/>
</dbReference>
<keyword evidence="2" id="KW-1185">Reference proteome</keyword>
<dbReference type="PANTHER" id="PTHR34309:SF10">
    <property type="entry name" value="SLR1406 PROTEIN"/>
    <property type="match status" value="1"/>
</dbReference>
<dbReference type="PATRIC" id="fig|1267766.3.peg.3123"/>
<dbReference type="Pfam" id="PF03928">
    <property type="entry name" value="HbpS-like"/>
    <property type="match status" value="1"/>
</dbReference>
<dbReference type="AlphaFoldDB" id="A0A0F7KXY1"/>
<dbReference type="PANTHER" id="PTHR34309">
    <property type="entry name" value="SLR1406 PROTEIN"/>
    <property type="match status" value="1"/>
</dbReference>
<dbReference type="OrthoDB" id="9815788at2"/>
<proteinExistence type="predicted"/>
<dbReference type="Gene3D" id="3.30.450.150">
    <property type="entry name" value="Haem-degrading domain"/>
    <property type="match status" value="1"/>
</dbReference>
<dbReference type="RefSeq" id="WP_046904502.1">
    <property type="nucleotide sequence ID" value="NZ_CP011452.2"/>
</dbReference>
<name>A0A0F7KXY1_9SPHN</name>
<evidence type="ECO:0000313" key="1">
    <source>
        <dbReference type="EMBL" id="AKH44101.1"/>
    </source>
</evidence>
<evidence type="ECO:0000313" key="2">
    <source>
        <dbReference type="Proteomes" id="UP000034392"/>
    </source>
</evidence>
<reference evidence="1" key="1">
    <citation type="submission" date="2015-05" db="EMBL/GenBank/DDBJ databases">
        <title>The complete genome of Altererythrobacter atlanticus strain 26DY36.</title>
        <authorList>
            <person name="Wu Y.-H."/>
            <person name="Cheng H."/>
            <person name="Wu X.-W."/>
        </authorList>
    </citation>
    <scope>NUCLEOTIDE SEQUENCE [LARGE SCALE GENOMIC DNA]</scope>
    <source>
        <strain evidence="1">26DY36</strain>
    </source>
</reference>
<gene>
    <name evidence="1" type="ORF">WYH_03081</name>
</gene>
<organism evidence="1 2">
    <name type="scientific">Croceibacterium atlanticum</name>
    <dbReference type="NCBI Taxonomy" id="1267766"/>
    <lineage>
        <taxon>Bacteria</taxon>
        <taxon>Pseudomonadati</taxon>
        <taxon>Pseudomonadota</taxon>
        <taxon>Alphaproteobacteria</taxon>
        <taxon>Sphingomonadales</taxon>
        <taxon>Erythrobacteraceae</taxon>
        <taxon>Croceibacterium</taxon>
    </lineage>
</organism>
<dbReference type="InterPro" id="IPR005624">
    <property type="entry name" value="PduO/GlcC-like"/>
</dbReference>